<evidence type="ECO:0000256" key="1">
    <source>
        <dbReference type="SAM" id="MobiDB-lite"/>
    </source>
</evidence>
<keyword evidence="3" id="KW-1185">Reference proteome</keyword>
<accession>A0AAV6SRM2</accession>
<organism evidence="2 3">
    <name type="scientific">Solea senegalensis</name>
    <name type="common">Senegalese sole</name>
    <dbReference type="NCBI Taxonomy" id="28829"/>
    <lineage>
        <taxon>Eukaryota</taxon>
        <taxon>Metazoa</taxon>
        <taxon>Chordata</taxon>
        <taxon>Craniata</taxon>
        <taxon>Vertebrata</taxon>
        <taxon>Euteleostomi</taxon>
        <taxon>Actinopterygii</taxon>
        <taxon>Neopterygii</taxon>
        <taxon>Teleostei</taxon>
        <taxon>Neoteleostei</taxon>
        <taxon>Acanthomorphata</taxon>
        <taxon>Carangaria</taxon>
        <taxon>Pleuronectiformes</taxon>
        <taxon>Pleuronectoidei</taxon>
        <taxon>Soleidae</taxon>
        <taxon>Solea</taxon>
    </lineage>
</organism>
<evidence type="ECO:0000313" key="2">
    <source>
        <dbReference type="EMBL" id="KAG7520071.1"/>
    </source>
</evidence>
<reference evidence="2 3" key="1">
    <citation type="journal article" date="2021" name="Sci. Rep.">
        <title>Chromosome anchoring in Senegalese sole (Solea senegalensis) reveals sex-associated markers and genome rearrangements in flatfish.</title>
        <authorList>
            <person name="Guerrero-Cozar I."/>
            <person name="Gomez-Garrido J."/>
            <person name="Berbel C."/>
            <person name="Martinez-Blanch J.F."/>
            <person name="Alioto T."/>
            <person name="Claros M.G."/>
            <person name="Gagnaire P.A."/>
            <person name="Manchado M."/>
        </authorList>
    </citation>
    <scope>NUCLEOTIDE SEQUENCE [LARGE SCALE GENOMIC DNA]</scope>
    <source>
        <strain evidence="2">Sse05_10M</strain>
    </source>
</reference>
<protein>
    <submittedName>
        <fullName evidence="2">Uncharacterized protein</fullName>
    </submittedName>
</protein>
<evidence type="ECO:0000313" key="3">
    <source>
        <dbReference type="Proteomes" id="UP000693946"/>
    </source>
</evidence>
<feature type="region of interest" description="Disordered" evidence="1">
    <location>
        <begin position="33"/>
        <end position="64"/>
    </location>
</feature>
<dbReference type="AlphaFoldDB" id="A0AAV6SRM2"/>
<dbReference type="Proteomes" id="UP000693946">
    <property type="component" value="Linkage Group LG11"/>
</dbReference>
<comment type="caution">
    <text evidence="2">The sequence shown here is derived from an EMBL/GenBank/DDBJ whole genome shotgun (WGS) entry which is preliminary data.</text>
</comment>
<proteinExistence type="predicted"/>
<sequence length="158" mass="17161">MCCDTAVFARGGAINSGVTSFRCEESYDVSPSEKCASRLSGSSRSTEVGGDKKDRGPQMDTDHASYWHTDRHLASASKPAHKLLTSLDLTRVEIYTTHSDFLEFCHAAFARQSADTPGSRCVQPTKSLTCLCPDGTDHKPACHSPTPSPLISWPSLRQ</sequence>
<dbReference type="EMBL" id="JAGKHQ010000003">
    <property type="protein sequence ID" value="KAG7520071.1"/>
    <property type="molecule type" value="Genomic_DNA"/>
</dbReference>
<feature type="compositionally biased region" description="Basic and acidic residues" evidence="1">
    <location>
        <begin position="49"/>
        <end position="64"/>
    </location>
</feature>
<name>A0AAV6SRM2_SOLSE</name>
<gene>
    <name evidence="2" type="ORF">JOB18_022202</name>
</gene>